<evidence type="ECO:0000259" key="2">
    <source>
        <dbReference type="Pfam" id="PF03781"/>
    </source>
</evidence>
<dbReference type="InterPro" id="IPR051043">
    <property type="entry name" value="Sulfatase_Mod_Factor_Kinase"/>
</dbReference>
<keyword evidence="4" id="KW-1185">Reference proteome</keyword>
<evidence type="ECO:0000313" key="3">
    <source>
        <dbReference type="EMBL" id="OWW20818.1"/>
    </source>
</evidence>
<proteinExistence type="predicted"/>
<sequence>MRALLAILALLFVLPAARAAEPLPREITVNGVEFVLIPEGWFWYSVFALDVADHTDDRKRYRHAKVWLDAYYIGKYEARASDLARFLEAGALSKEAQDGFAAWIKLMREEDARAGEDCTVIRKAGRYVEAEPGRNLPATSLSWTVADEFARWMGFRLPTEAEWEKAARGSDKRFWPWGDTYPDDTRAVVEWTSACDPAPVDSYARGRSPYGIHHMAGNAGEYVADWYNRSFDEAIRDGVRNPPLAAEGSEVPYALPSKITKGGRWSMEAVASTVAVRRLVEPHASSTRDGVRFALDADTARKHINNRTAVVTRQ</sequence>
<dbReference type="Gene3D" id="3.90.1580.10">
    <property type="entry name" value="paralog of FGE (formylglycine-generating enzyme)"/>
    <property type="match status" value="1"/>
</dbReference>
<feature type="chain" id="PRO_5013327381" description="Sulfatase-modifying factor enzyme-like domain-containing protein" evidence="1">
    <location>
        <begin position="20"/>
        <end position="314"/>
    </location>
</feature>
<dbReference type="GO" id="GO:0120147">
    <property type="term" value="F:formylglycine-generating oxidase activity"/>
    <property type="evidence" value="ECO:0007669"/>
    <property type="project" value="TreeGrafter"/>
</dbReference>
<evidence type="ECO:0000313" key="4">
    <source>
        <dbReference type="Proteomes" id="UP000197535"/>
    </source>
</evidence>
<dbReference type="PANTHER" id="PTHR23150">
    <property type="entry name" value="SULFATASE MODIFYING FACTOR 1, 2"/>
    <property type="match status" value="1"/>
</dbReference>
<feature type="domain" description="Sulfatase-modifying factor enzyme-like" evidence="2">
    <location>
        <begin position="33"/>
        <end position="294"/>
    </location>
</feature>
<dbReference type="Proteomes" id="UP000197535">
    <property type="component" value="Unassembled WGS sequence"/>
</dbReference>
<protein>
    <recommendedName>
        <fullName evidence="2">Sulfatase-modifying factor enzyme-like domain-containing protein</fullName>
    </recommendedName>
</protein>
<dbReference type="RefSeq" id="WP_170942126.1">
    <property type="nucleotide sequence ID" value="NZ_LSTO01000001.1"/>
</dbReference>
<dbReference type="InterPro" id="IPR005532">
    <property type="entry name" value="SUMF_dom"/>
</dbReference>
<dbReference type="PANTHER" id="PTHR23150:SF19">
    <property type="entry name" value="FORMYLGLYCINE-GENERATING ENZYME"/>
    <property type="match status" value="1"/>
</dbReference>
<reference evidence="3 4" key="1">
    <citation type="submission" date="2016-02" db="EMBL/GenBank/DDBJ databases">
        <authorList>
            <person name="Wen L."/>
            <person name="He K."/>
            <person name="Yang H."/>
        </authorList>
    </citation>
    <scope>NUCLEOTIDE SEQUENCE [LARGE SCALE GENOMIC DNA]</scope>
    <source>
        <strain evidence="3 4">TSA40</strain>
    </source>
</reference>
<dbReference type="Pfam" id="PF03781">
    <property type="entry name" value="FGE-sulfatase"/>
    <property type="match status" value="1"/>
</dbReference>
<feature type="signal peptide" evidence="1">
    <location>
        <begin position="1"/>
        <end position="19"/>
    </location>
</feature>
<dbReference type="AlphaFoldDB" id="A0A254TM84"/>
<comment type="caution">
    <text evidence="3">The sequence shown here is derived from an EMBL/GenBank/DDBJ whole genome shotgun (WGS) entry which is preliminary data.</text>
</comment>
<organism evidence="3 4">
    <name type="scientific">Noviherbaspirillum denitrificans</name>
    <dbReference type="NCBI Taxonomy" id="1968433"/>
    <lineage>
        <taxon>Bacteria</taxon>
        <taxon>Pseudomonadati</taxon>
        <taxon>Pseudomonadota</taxon>
        <taxon>Betaproteobacteria</taxon>
        <taxon>Burkholderiales</taxon>
        <taxon>Oxalobacteraceae</taxon>
        <taxon>Noviherbaspirillum</taxon>
    </lineage>
</organism>
<evidence type="ECO:0000256" key="1">
    <source>
        <dbReference type="SAM" id="SignalP"/>
    </source>
</evidence>
<accession>A0A254TM84</accession>
<name>A0A254TM84_9BURK</name>
<dbReference type="InterPro" id="IPR016187">
    <property type="entry name" value="CTDL_fold"/>
</dbReference>
<gene>
    <name evidence="3" type="ORF">AYR66_16425</name>
</gene>
<keyword evidence="1" id="KW-0732">Signal</keyword>
<dbReference type="EMBL" id="LSTO01000001">
    <property type="protein sequence ID" value="OWW20818.1"/>
    <property type="molecule type" value="Genomic_DNA"/>
</dbReference>
<dbReference type="SUPFAM" id="SSF56436">
    <property type="entry name" value="C-type lectin-like"/>
    <property type="match status" value="1"/>
</dbReference>
<dbReference type="InterPro" id="IPR042095">
    <property type="entry name" value="SUMF_sf"/>
</dbReference>